<evidence type="ECO:0008006" key="3">
    <source>
        <dbReference type="Google" id="ProtNLM"/>
    </source>
</evidence>
<proteinExistence type="predicted"/>
<dbReference type="Proteomes" id="UP001501243">
    <property type="component" value="Unassembled WGS sequence"/>
</dbReference>
<reference evidence="2" key="1">
    <citation type="journal article" date="2019" name="Int. J. Syst. Evol. Microbiol.">
        <title>The Global Catalogue of Microorganisms (GCM) 10K type strain sequencing project: providing services to taxonomists for standard genome sequencing and annotation.</title>
        <authorList>
            <consortium name="The Broad Institute Genomics Platform"/>
            <consortium name="The Broad Institute Genome Sequencing Center for Infectious Disease"/>
            <person name="Wu L."/>
            <person name="Ma J."/>
        </authorList>
    </citation>
    <scope>NUCLEOTIDE SEQUENCE [LARGE SCALE GENOMIC DNA]</scope>
    <source>
        <strain evidence="2">JCM 17841</strain>
    </source>
</reference>
<name>A0ABP8QN27_9BACT</name>
<organism evidence="1 2">
    <name type="scientific">Hymenobacter ginsengisoli</name>
    <dbReference type="NCBI Taxonomy" id="1051626"/>
    <lineage>
        <taxon>Bacteria</taxon>
        <taxon>Pseudomonadati</taxon>
        <taxon>Bacteroidota</taxon>
        <taxon>Cytophagia</taxon>
        <taxon>Cytophagales</taxon>
        <taxon>Hymenobacteraceae</taxon>
        <taxon>Hymenobacter</taxon>
    </lineage>
</organism>
<dbReference type="RefSeq" id="WP_208129695.1">
    <property type="nucleotide sequence ID" value="NZ_BAABGQ010000006.1"/>
</dbReference>
<sequence>MNLSPVSFRSYFASLLSVVALLFIVSSCGSDKGKVEGVNMLYGSSSKVWVTDKQTNAAGDKVKQDAAAKDQEISFASNGTYSGTQSGKYVFDQTAKTITMTPEGSTTSNTFNIETLTDSKLTLVNPNSPESKLMLKAK</sequence>
<evidence type="ECO:0000313" key="1">
    <source>
        <dbReference type="EMBL" id="GAA4503815.1"/>
    </source>
</evidence>
<keyword evidence="2" id="KW-1185">Reference proteome</keyword>
<gene>
    <name evidence="1" type="ORF">GCM10023172_29330</name>
</gene>
<comment type="caution">
    <text evidence="1">The sequence shown here is derived from an EMBL/GenBank/DDBJ whole genome shotgun (WGS) entry which is preliminary data.</text>
</comment>
<dbReference type="EMBL" id="BAABGQ010000006">
    <property type="protein sequence ID" value="GAA4503815.1"/>
    <property type="molecule type" value="Genomic_DNA"/>
</dbReference>
<protein>
    <recommendedName>
        <fullName evidence="3">Lipocalin-like domain-containing protein</fullName>
    </recommendedName>
</protein>
<accession>A0ABP8QN27</accession>
<evidence type="ECO:0000313" key="2">
    <source>
        <dbReference type="Proteomes" id="UP001501243"/>
    </source>
</evidence>